<organism evidence="5 6">
    <name type="scientific">Meridianimarinicoccus aquatilis</name>
    <dbReference type="NCBI Taxonomy" id="2552766"/>
    <lineage>
        <taxon>Bacteria</taxon>
        <taxon>Pseudomonadati</taxon>
        <taxon>Pseudomonadota</taxon>
        <taxon>Alphaproteobacteria</taxon>
        <taxon>Rhodobacterales</taxon>
        <taxon>Paracoccaceae</taxon>
        <taxon>Meridianimarinicoccus</taxon>
    </lineage>
</organism>
<dbReference type="InterPro" id="IPR032876">
    <property type="entry name" value="J_dom"/>
</dbReference>
<dbReference type="EMBL" id="SMZO01000018">
    <property type="protein sequence ID" value="TDL87995.1"/>
    <property type="molecule type" value="Genomic_DNA"/>
</dbReference>
<dbReference type="InterPro" id="IPR017853">
    <property type="entry name" value="GH"/>
</dbReference>
<feature type="domain" description="Tip attachment protein J" evidence="3">
    <location>
        <begin position="802"/>
        <end position="963"/>
    </location>
</feature>
<name>A0A4R6AWD2_9RHOB</name>
<protein>
    <submittedName>
        <fullName evidence="5">Host specificity protein</fullName>
    </submittedName>
</protein>
<dbReference type="Pfam" id="PF13547">
    <property type="entry name" value="GTA_TIM"/>
    <property type="match status" value="1"/>
</dbReference>
<dbReference type="InterPro" id="IPR025195">
    <property type="entry name" value="GTA_TIM_dom"/>
</dbReference>
<dbReference type="Gene3D" id="3.20.20.80">
    <property type="entry name" value="Glycosidases"/>
    <property type="match status" value="1"/>
</dbReference>
<sequence>MATLLLSAAGGAAGGAVGGSVLGLSAAVLGRAVGATVGQLIDQQLMGSGSEVVERGRVERFRLTGASEGAPVPQVYGRMRMAGQVIWASQFSEQASTERVSGGKGGGGGGTSVTTYSYSVSLAIALCEGQIGHVARIWADGQELERDSLSVRVYPGSDTQQADPKIAAIEGAELAPAYRGTAYVVLEDLDLTPFGNRVPQFTFEVVRPEQEEAMDAARSMVDGIRAVALIPGTGEYSLATSPVYYAEGPGRNVAANMHNTMAATDFLASMDALQTELPNCQSISLVVSWFGDDLRCGSAQIKPKVEHKYADGAPMQWNVAGVNRVAAEEVPRVDGKSVYGGTPADASVIEAIRNMNARGKRVMFYPFILMEQLPGNTLPDPWTGATGQAELPWRGRITTSIAPGLPGSTDGSATAAAEVAAFFGTATAADFIVSPGSVSYSGPQEWSLRRFILHNAALCRAAGGVDSFCIGSEMRALTQIRGVGNSFPAVQAFMALVGEVRALLGGGVKLGYAADWSEYFGFTPQDGSGDHFFHLDPLWAHPEIDFIGIDNYMPLSDWRDGEGHADAAWESIYDIEYLKSNVAGGEGFDWYYPDAQASEAQLRAPITDGAYGEPWVFRYKDIRSWWALPHHNRIGGVRQSAPTEWQPQSKPIWFTELGCAAIDKGTNQPNKFIDPKSSESLLPRASSGARDDLIQMQYLRASFAHWAEPANNPTSGLYGGPMVDMSRAHVWAWDARPYPWFPGLSEVWSDGPNYIRGHWLNGRTGAQLLSSVVREICLGAGLKDPDVGNLHGLVRGYAVSDVGSARQALEPLMLAYGMDVHERDGRLVFQNRSGRAVASLTGEDLAQHPDQASDLERSRSASAELSDRVRLNYIGADGSFEVSAIETALPGSEAVSAAQSELNLVLTAAEARGITERWLAEARAGRDTAKFALPPSRMEIGAGDVVQLADDAGGARYRIDRSEQHGLQILEATRVEPAIYLPGPAVEEIPRIQTRQAAVPPTGIFMDLPLLQSDAVAHAPYIAVAARPWPGQVAVYSSSSDADYRLNTLVAGPSIVGLTRSEMARATPGIVDRGAPLRVELSDGALSSVPTTEMLNGANAMAIGDGSASEWEIFQFERAELVGPDTYDLSLRLRGQLGTDGDIPDVWPEGSMVVLLEGGLEQIDLGSSERGLSRFYRVGPASQPLSGPNFVPFEQTFQGNGLRPYAPVHLRNRVLTGGDHLLSWVRRTRIDGDIWSLVDVPLGEAAETYVVRIFTNGALRREEIIWQANWNYSAAMRASDGVAEPYNFEVAQVSDRYGAGHFGRMTIND</sequence>
<dbReference type="RefSeq" id="WP_133342697.1">
    <property type="nucleotide sequence ID" value="NZ_SMZO01000018.1"/>
</dbReference>
<dbReference type="Pfam" id="PF23666">
    <property type="entry name" value="Rcc01698_C"/>
    <property type="match status" value="1"/>
</dbReference>
<feature type="domain" description="GTA TIM-barrel-like" evidence="2">
    <location>
        <begin position="446"/>
        <end position="742"/>
    </location>
</feature>
<evidence type="ECO:0000313" key="6">
    <source>
        <dbReference type="Proteomes" id="UP000294562"/>
    </source>
</evidence>
<dbReference type="InterPro" id="IPR056490">
    <property type="entry name" value="Rcc01698_C"/>
</dbReference>
<reference evidence="5 6" key="1">
    <citation type="submission" date="2019-03" db="EMBL/GenBank/DDBJ databases">
        <title>Rhodobacteraceae bacterium SM1902, a new member of the family Rhodobacteraceae isolated from Yantai.</title>
        <authorList>
            <person name="Sun Y."/>
        </authorList>
    </citation>
    <scope>NUCLEOTIDE SEQUENCE [LARGE SCALE GENOMIC DNA]</scope>
    <source>
        <strain evidence="5 6">SM1902</strain>
    </source>
</reference>
<dbReference type="SUPFAM" id="SSF51445">
    <property type="entry name" value="(Trans)glycosidases"/>
    <property type="match status" value="1"/>
</dbReference>
<evidence type="ECO:0000256" key="1">
    <source>
        <dbReference type="SAM" id="MobiDB-lite"/>
    </source>
</evidence>
<proteinExistence type="predicted"/>
<dbReference type="Pfam" id="PF13550">
    <property type="entry name" value="Phage-tail_3"/>
    <property type="match status" value="1"/>
</dbReference>
<feature type="domain" description="Rcc01698-like C-terminal" evidence="4">
    <location>
        <begin position="1055"/>
        <end position="1154"/>
    </location>
</feature>
<evidence type="ECO:0000259" key="4">
    <source>
        <dbReference type="Pfam" id="PF23666"/>
    </source>
</evidence>
<keyword evidence="6" id="KW-1185">Reference proteome</keyword>
<dbReference type="OrthoDB" id="8445115at2"/>
<evidence type="ECO:0000259" key="2">
    <source>
        <dbReference type="Pfam" id="PF13547"/>
    </source>
</evidence>
<feature type="region of interest" description="Disordered" evidence="1">
    <location>
        <begin position="841"/>
        <end position="860"/>
    </location>
</feature>
<evidence type="ECO:0000259" key="3">
    <source>
        <dbReference type="Pfam" id="PF13550"/>
    </source>
</evidence>
<comment type="caution">
    <text evidence="5">The sequence shown here is derived from an EMBL/GenBank/DDBJ whole genome shotgun (WGS) entry which is preliminary data.</text>
</comment>
<gene>
    <name evidence="5" type="ORF">E2L05_09590</name>
</gene>
<evidence type="ECO:0000313" key="5">
    <source>
        <dbReference type="EMBL" id="TDL87995.1"/>
    </source>
</evidence>
<dbReference type="CDD" id="cd19607">
    <property type="entry name" value="GTA_TIM-barrel-like"/>
    <property type="match status" value="1"/>
</dbReference>
<accession>A0A4R6AWD2</accession>
<dbReference type="Proteomes" id="UP000294562">
    <property type="component" value="Unassembled WGS sequence"/>
</dbReference>